<comment type="caution">
    <text evidence="1">The sequence shown here is derived from an EMBL/GenBank/DDBJ whole genome shotgun (WGS) entry which is preliminary data.</text>
</comment>
<organism evidence="1 2">
    <name type="scientific">Parathielavia hyrcaniae</name>
    <dbReference type="NCBI Taxonomy" id="113614"/>
    <lineage>
        <taxon>Eukaryota</taxon>
        <taxon>Fungi</taxon>
        <taxon>Dikarya</taxon>
        <taxon>Ascomycota</taxon>
        <taxon>Pezizomycotina</taxon>
        <taxon>Sordariomycetes</taxon>
        <taxon>Sordariomycetidae</taxon>
        <taxon>Sordariales</taxon>
        <taxon>Chaetomiaceae</taxon>
        <taxon>Parathielavia</taxon>
    </lineage>
</organism>
<accession>A0AAN6PX60</accession>
<keyword evidence="2" id="KW-1185">Reference proteome</keyword>
<protein>
    <submittedName>
        <fullName evidence="1">Uncharacterized protein</fullName>
    </submittedName>
</protein>
<sequence>MSANTCSSAPSPSINPDHLAMQRVITQVPTAPLDDDTEILCGIRNPSVHSLGVALLQIGQWECLEDKDIVAVRKAASRPSRLGPRYDELTERCLYYDFGFGADLNTPQLQGAIYENVVSELEQVVELLGRSGG</sequence>
<proteinExistence type="predicted"/>
<name>A0AAN6PX60_9PEZI</name>
<dbReference type="EMBL" id="MU863669">
    <property type="protein sequence ID" value="KAK4097715.1"/>
    <property type="molecule type" value="Genomic_DNA"/>
</dbReference>
<dbReference type="Proteomes" id="UP001305647">
    <property type="component" value="Unassembled WGS sequence"/>
</dbReference>
<dbReference type="AlphaFoldDB" id="A0AAN6PX60"/>
<reference evidence="1" key="2">
    <citation type="submission" date="2023-05" db="EMBL/GenBank/DDBJ databases">
        <authorList>
            <consortium name="Lawrence Berkeley National Laboratory"/>
            <person name="Steindorff A."/>
            <person name="Hensen N."/>
            <person name="Bonometti L."/>
            <person name="Westerberg I."/>
            <person name="Brannstrom I.O."/>
            <person name="Guillou S."/>
            <person name="Cros-Aarteil S."/>
            <person name="Calhoun S."/>
            <person name="Haridas S."/>
            <person name="Kuo A."/>
            <person name="Mondo S."/>
            <person name="Pangilinan J."/>
            <person name="Riley R."/>
            <person name="Labutti K."/>
            <person name="Andreopoulos B."/>
            <person name="Lipzen A."/>
            <person name="Chen C."/>
            <person name="Yanf M."/>
            <person name="Daum C."/>
            <person name="Ng V."/>
            <person name="Clum A."/>
            <person name="Ohm R."/>
            <person name="Martin F."/>
            <person name="Silar P."/>
            <person name="Natvig D."/>
            <person name="Lalanne C."/>
            <person name="Gautier V."/>
            <person name="Ament-Velasquez S.L."/>
            <person name="Kruys A."/>
            <person name="Hutchinson M.I."/>
            <person name="Powell A.J."/>
            <person name="Barry K."/>
            <person name="Miller A.N."/>
            <person name="Grigoriev I.V."/>
            <person name="Debuchy R."/>
            <person name="Gladieux P."/>
            <person name="Thoren M.H."/>
            <person name="Johannesson H."/>
        </authorList>
    </citation>
    <scope>NUCLEOTIDE SEQUENCE</scope>
    <source>
        <strain evidence="1">CBS 757.83</strain>
    </source>
</reference>
<evidence type="ECO:0000313" key="2">
    <source>
        <dbReference type="Proteomes" id="UP001305647"/>
    </source>
</evidence>
<gene>
    <name evidence="1" type="ORF">N658DRAFT_500138</name>
</gene>
<reference evidence="1" key="1">
    <citation type="journal article" date="2023" name="Mol. Phylogenet. Evol.">
        <title>Genome-scale phylogeny and comparative genomics of the fungal order Sordariales.</title>
        <authorList>
            <person name="Hensen N."/>
            <person name="Bonometti L."/>
            <person name="Westerberg I."/>
            <person name="Brannstrom I.O."/>
            <person name="Guillou S."/>
            <person name="Cros-Aarteil S."/>
            <person name="Calhoun S."/>
            <person name="Haridas S."/>
            <person name="Kuo A."/>
            <person name="Mondo S."/>
            <person name="Pangilinan J."/>
            <person name="Riley R."/>
            <person name="LaButti K."/>
            <person name="Andreopoulos B."/>
            <person name="Lipzen A."/>
            <person name="Chen C."/>
            <person name="Yan M."/>
            <person name="Daum C."/>
            <person name="Ng V."/>
            <person name="Clum A."/>
            <person name="Steindorff A."/>
            <person name="Ohm R.A."/>
            <person name="Martin F."/>
            <person name="Silar P."/>
            <person name="Natvig D.O."/>
            <person name="Lalanne C."/>
            <person name="Gautier V."/>
            <person name="Ament-Velasquez S.L."/>
            <person name="Kruys A."/>
            <person name="Hutchinson M.I."/>
            <person name="Powell A.J."/>
            <person name="Barry K."/>
            <person name="Miller A.N."/>
            <person name="Grigoriev I.V."/>
            <person name="Debuchy R."/>
            <person name="Gladieux P."/>
            <person name="Hiltunen Thoren M."/>
            <person name="Johannesson H."/>
        </authorList>
    </citation>
    <scope>NUCLEOTIDE SEQUENCE</scope>
    <source>
        <strain evidence="1">CBS 757.83</strain>
    </source>
</reference>
<evidence type="ECO:0000313" key="1">
    <source>
        <dbReference type="EMBL" id="KAK4097715.1"/>
    </source>
</evidence>